<comment type="caution">
    <text evidence="1">The sequence shown here is derived from an EMBL/GenBank/DDBJ whole genome shotgun (WGS) entry which is preliminary data.</text>
</comment>
<dbReference type="STRING" id="638301.HMPREF0444_0948"/>
<evidence type="ECO:0000313" key="2">
    <source>
        <dbReference type="Proteomes" id="UP000005926"/>
    </source>
</evidence>
<dbReference type="AlphaFoldDB" id="C8NGA3"/>
<protein>
    <submittedName>
        <fullName evidence="1">Uncharacterized protein</fullName>
    </submittedName>
</protein>
<dbReference type="EMBL" id="ACKZ01000017">
    <property type="protein sequence ID" value="EEW37315.1"/>
    <property type="molecule type" value="Genomic_DNA"/>
</dbReference>
<dbReference type="Proteomes" id="UP000005926">
    <property type="component" value="Unassembled WGS sequence"/>
</dbReference>
<keyword evidence="2" id="KW-1185">Reference proteome</keyword>
<dbReference type="HOGENOM" id="CLU_2861438_0_0_9"/>
<reference evidence="1 2" key="1">
    <citation type="submission" date="2009-08" db="EMBL/GenBank/DDBJ databases">
        <authorList>
            <person name="Muzny D."/>
            <person name="Qin X."/>
            <person name="Deng J."/>
            <person name="Jiang H."/>
            <person name="Liu Y."/>
            <person name="Qu J."/>
            <person name="Song X.-Z."/>
            <person name="Zhang L."/>
            <person name="Thornton R."/>
            <person name="Coyle M."/>
            <person name="Francisco L."/>
            <person name="Jackson L."/>
            <person name="Javaid M."/>
            <person name="Korchina V."/>
            <person name="Kovar C."/>
            <person name="Mata R."/>
            <person name="Mathew T."/>
            <person name="Ngo R."/>
            <person name="Nguyen L."/>
            <person name="Nguyen N."/>
            <person name="Okwuonu G."/>
            <person name="Ongeri F."/>
            <person name="Pham C."/>
            <person name="Simmons D."/>
            <person name="Wilczek-Boney K."/>
            <person name="Hale W."/>
            <person name="Jakkamsetti A."/>
            <person name="Pham P."/>
            <person name="Ruth R."/>
            <person name="San Lucas F."/>
            <person name="Warren J."/>
            <person name="Zhang J."/>
            <person name="Zhao Z."/>
            <person name="Zhou C."/>
            <person name="Zhu D."/>
            <person name="Lee S."/>
            <person name="Bess C."/>
            <person name="Blankenburg K."/>
            <person name="Forbes L."/>
            <person name="Fu Q."/>
            <person name="Gubbala S."/>
            <person name="Hirani K."/>
            <person name="Jayaseelan J.C."/>
            <person name="Lara F."/>
            <person name="Munidasa M."/>
            <person name="Palculict T."/>
            <person name="Patil S."/>
            <person name="Pu L.-L."/>
            <person name="Saada N."/>
            <person name="Tang L."/>
            <person name="Weissenberger G."/>
            <person name="Zhu Y."/>
            <person name="Hemphill L."/>
            <person name="Shang Y."/>
            <person name="Youmans B."/>
            <person name="Ayvaz T."/>
            <person name="Ross M."/>
            <person name="Santibanez J."/>
            <person name="Aqrawi P."/>
            <person name="Gross S."/>
            <person name="Joshi V."/>
            <person name="Fowler G."/>
            <person name="Nazareth L."/>
            <person name="Reid J."/>
            <person name="Worley K."/>
            <person name="Petrosino J."/>
            <person name="Highlander S."/>
            <person name="Gibbs R."/>
        </authorList>
    </citation>
    <scope>NUCLEOTIDE SEQUENCE [LARGE SCALE GENOMIC DNA]</scope>
    <source>
        <strain evidence="1 2">ATCC 49175</strain>
    </source>
</reference>
<gene>
    <name evidence="1" type="ORF">HMPREF0444_0948</name>
</gene>
<organism evidence="1 2">
    <name type="scientific">Granulicatella adiacens ATCC 49175</name>
    <dbReference type="NCBI Taxonomy" id="638301"/>
    <lineage>
        <taxon>Bacteria</taxon>
        <taxon>Bacillati</taxon>
        <taxon>Bacillota</taxon>
        <taxon>Bacilli</taxon>
        <taxon>Lactobacillales</taxon>
        <taxon>Carnobacteriaceae</taxon>
        <taxon>Granulicatella</taxon>
    </lineage>
</organism>
<proteinExistence type="predicted"/>
<evidence type="ECO:0000313" key="1">
    <source>
        <dbReference type="EMBL" id="EEW37315.1"/>
    </source>
</evidence>
<sequence length="64" mass="7668">MTCLGRKFLGQKMTVVILMIEEKRELFPSSLNCAFFWRYIKLSEKNQIIPKKYVKIQLVFIEIL</sequence>
<accession>C8NGA3</accession>
<name>C8NGA3_9LACT</name>